<evidence type="ECO:0000313" key="2">
    <source>
        <dbReference type="Proteomes" id="UP000625711"/>
    </source>
</evidence>
<dbReference type="EMBL" id="JAACXV010014548">
    <property type="protein sequence ID" value="KAF7266390.1"/>
    <property type="molecule type" value="Genomic_DNA"/>
</dbReference>
<keyword evidence="2" id="KW-1185">Reference proteome</keyword>
<organism evidence="1 2">
    <name type="scientific">Rhynchophorus ferrugineus</name>
    <name type="common">Red palm weevil</name>
    <name type="synonym">Curculio ferrugineus</name>
    <dbReference type="NCBI Taxonomy" id="354439"/>
    <lineage>
        <taxon>Eukaryota</taxon>
        <taxon>Metazoa</taxon>
        <taxon>Ecdysozoa</taxon>
        <taxon>Arthropoda</taxon>
        <taxon>Hexapoda</taxon>
        <taxon>Insecta</taxon>
        <taxon>Pterygota</taxon>
        <taxon>Neoptera</taxon>
        <taxon>Endopterygota</taxon>
        <taxon>Coleoptera</taxon>
        <taxon>Polyphaga</taxon>
        <taxon>Cucujiformia</taxon>
        <taxon>Curculionidae</taxon>
        <taxon>Dryophthorinae</taxon>
        <taxon>Rhynchophorus</taxon>
    </lineage>
</organism>
<protein>
    <submittedName>
        <fullName evidence="1">Uncharacterized protein</fullName>
    </submittedName>
</protein>
<dbReference type="Proteomes" id="UP000625711">
    <property type="component" value="Unassembled WGS sequence"/>
</dbReference>
<reference evidence="1" key="1">
    <citation type="submission" date="2020-08" db="EMBL/GenBank/DDBJ databases">
        <title>Genome sequencing and assembly of the red palm weevil Rhynchophorus ferrugineus.</title>
        <authorList>
            <person name="Dias G.B."/>
            <person name="Bergman C.M."/>
            <person name="Manee M."/>
        </authorList>
    </citation>
    <scope>NUCLEOTIDE SEQUENCE</scope>
    <source>
        <strain evidence="1">AA-2017</strain>
        <tissue evidence="1">Whole larva</tissue>
    </source>
</reference>
<dbReference type="AlphaFoldDB" id="A0A834HPR9"/>
<sequence length="90" mass="10438">MLEALVKAAMKKKHGYMTMDHRSEIRTVAVGKRMDEREPGCSININIQWIRRLSTSEMLKVGRLARDTILRAEFDVPNQGWRIKRQIDAA</sequence>
<evidence type="ECO:0000313" key="1">
    <source>
        <dbReference type="EMBL" id="KAF7266390.1"/>
    </source>
</evidence>
<comment type="caution">
    <text evidence="1">The sequence shown here is derived from an EMBL/GenBank/DDBJ whole genome shotgun (WGS) entry which is preliminary data.</text>
</comment>
<name>A0A834HPR9_RHYFE</name>
<proteinExistence type="predicted"/>
<accession>A0A834HPR9</accession>
<gene>
    <name evidence="1" type="ORF">GWI33_020289</name>
</gene>